<feature type="compositionally biased region" description="Pro residues" evidence="1">
    <location>
        <begin position="234"/>
        <end position="243"/>
    </location>
</feature>
<feature type="non-terminal residue" evidence="2">
    <location>
        <position position="1"/>
    </location>
</feature>
<feature type="non-terminal residue" evidence="2">
    <location>
        <position position="289"/>
    </location>
</feature>
<feature type="compositionally biased region" description="Basic and acidic residues" evidence="1">
    <location>
        <begin position="15"/>
        <end position="25"/>
    </location>
</feature>
<protein>
    <submittedName>
        <fullName evidence="2">Uncharacterized protein</fullName>
    </submittedName>
</protein>
<feature type="compositionally biased region" description="Basic and acidic residues" evidence="1">
    <location>
        <begin position="79"/>
        <end position="93"/>
    </location>
</feature>
<sequence length="289" mass="32619">GGRVRAVPPAQFSRPDPDPLRERHPPPLGRRRGGRGRRLDLRFQRAHPPDRLRAARRRGVPPLRRIPDDLRRRRGAVRPLRDHGDRQPRDRRGPPRPPRRGRLFPPRHLAPRLGARPGPAAGAGVFCPAALPRNVRRLRPDQTEPVREPLHPRPMARPLADGPGRSARRRHHPRPARDRPPLAIGRRAPPDPGRTPRLDRAPDRRHDPPRTGPAHRPPRPRRRRIALRPGRGGPRPPGRPPGPELVRAEPEGRVFLPARDAARIPQRLRPPGRTDLRSRPVLSAAGDSV</sequence>
<dbReference type="EMBL" id="CADCWE010000155">
    <property type="protein sequence ID" value="CAA9545705.1"/>
    <property type="molecule type" value="Genomic_DNA"/>
</dbReference>
<evidence type="ECO:0000256" key="1">
    <source>
        <dbReference type="SAM" id="MobiDB-lite"/>
    </source>
</evidence>
<feature type="compositionally biased region" description="Basic and acidic residues" evidence="1">
    <location>
        <begin position="138"/>
        <end position="151"/>
    </location>
</feature>
<evidence type="ECO:0000313" key="2">
    <source>
        <dbReference type="EMBL" id="CAA9545705.1"/>
    </source>
</evidence>
<feature type="compositionally biased region" description="Basic and acidic residues" evidence="1">
    <location>
        <begin position="37"/>
        <end position="53"/>
    </location>
</feature>
<feature type="compositionally biased region" description="Low complexity" evidence="1">
    <location>
        <begin position="103"/>
        <end position="124"/>
    </location>
</feature>
<feature type="compositionally biased region" description="Basic and acidic residues" evidence="1">
    <location>
        <begin position="194"/>
        <end position="209"/>
    </location>
</feature>
<feature type="region of interest" description="Disordered" evidence="1">
    <location>
        <begin position="1"/>
        <end position="289"/>
    </location>
</feature>
<organism evidence="2">
    <name type="scientific">uncultured Thermomicrobiales bacterium</name>
    <dbReference type="NCBI Taxonomy" id="1645740"/>
    <lineage>
        <taxon>Bacteria</taxon>
        <taxon>Pseudomonadati</taxon>
        <taxon>Thermomicrobiota</taxon>
        <taxon>Thermomicrobia</taxon>
        <taxon>Thermomicrobiales</taxon>
        <taxon>environmental samples</taxon>
    </lineage>
</organism>
<feature type="compositionally biased region" description="Basic residues" evidence="1">
    <location>
        <begin position="216"/>
        <end position="226"/>
    </location>
</feature>
<reference evidence="2" key="1">
    <citation type="submission" date="2020-02" db="EMBL/GenBank/DDBJ databases">
        <authorList>
            <person name="Meier V. D."/>
        </authorList>
    </citation>
    <scope>NUCLEOTIDE SEQUENCE</scope>
    <source>
        <strain evidence="2">AVDCRST_MAG73</strain>
    </source>
</reference>
<gene>
    <name evidence="2" type="ORF">AVDCRST_MAG73-2386</name>
</gene>
<proteinExistence type="predicted"/>
<accession>A0A6J4UCK2</accession>
<name>A0A6J4UCK2_9BACT</name>
<dbReference type="AlphaFoldDB" id="A0A6J4UCK2"/>